<organism evidence="3">
    <name type="scientific">Haemonchus placei</name>
    <name type="common">Barber's pole worm</name>
    <dbReference type="NCBI Taxonomy" id="6290"/>
    <lineage>
        <taxon>Eukaryota</taxon>
        <taxon>Metazoa</taxon>
        <taxon>Ecdysozoa</taxon>
        <taxon>Nematoda</taxon>
        <taxon>Chromadorea</taxon>
        <taxon>Rhabditida</taxon>
        <taxon>Rhabditina</taxon>
        <taxon>Rhabditomorpha</taxon>
        <taxon>Strongyloidea</taxon>
        <taxon>Trichostrongylidae</taxon>
        <taxon>Haemonchus</taxon>
    </lineage>
</organism>
<sequence>MLVRLRPWFDAHAGFGPVTGSPLADIGELATQTRGKDTLASRLMLYMCEGVLRLKGRIVVVQVITAHFEMGYRMDGKT</sequence>
<keyword evidence="2" id="KW-1185">Reference proteome</keyword>
<reference evidence="1 2" key="2">
    <citation type="submission" date="2018-11" db="EMBL/GenBank/DDBJ databases">
        <authorList>
            <consortium name="Pathogen Informatics"/>
        </authorList>
    </citation>
    <scope>NUCLEOTIDE SEQUENCE [LARGE SCALE GENOMIC DNA]</scope>
    <source>
        <strain evidence="1 2">MHpl1</strain>
    </source>
</reference>
<dbReference type="AlphaFoldDB" id="A0A0N4WJP3"/>
<gene>
    <name evidence="1" type="ORF">HPLM_LOCUS11236</name>
</gene>
<proteinExistence type="predicted"/>
<dbReference type="EMBL" id="UZAF01017504">
    <property type="protein sequence ID" value="VDO42317.1"/>
    <property type="molecule type" value="Genomic_DNA"/>
</dbReference>
<reference evidence="3" key="1">
    <citation type="submission" date="2017-02" db="UniProtKB">
        <authorList>
            <consortium name="WormBaseParasite"/>
        </authorList>
    </citation>
    <scope>IDENTIFICATION</scope>
</reference>
<dbReference type="Proteomes" id="UP000268014">
    <property type="component" value="Unassembled WGS sequence"/>
</dbReference>
<accession>A0A0N4WJP3</accession>
<evidence type="ECO:0000313" key="1">
    <source>
        <dbReference type="EMBL" id="VDO42317.1"/>
    </source>
</evidence>
<protein>
    <submittedName>
        <fullName evidence="3">Transposase</fullName>
    </submittedName>
</protein>
<dbReference type="WBParaSite" id="HPLM_0001124401-mRNA-1">
    <property type="protein sequence ID" value="HPLM_0001124401-mRNA-1"/>
    <property type="gene ID" value="HPLM_0001124401"/>
</dbReference>
<evidence type="ECO:0000313" key="3">
    <source>
        <dbReference type="WBParaSite" id="HPLM_0001124401-mRNA-1"/>
    </source>
</evidence>
<name>A0A0N4WJP3_HAEPC</name>
<evidence type="ECO:0000313" key="2">
    <source>
        <dbReference type="Proteomes" id="UP000268014"/>
    </source>
</evidence>